<evidence type="ECO:0000256" key="10">
    <source>
        <dbReference type="ARBA" id="ARBA00022670"/>
    </source>
</evidence>
<feature type="domain" description="Gla" evidence="28">
    <location>
        <begin position="134"/>
        <end position="180"/>
    </location>
</feature>
<dbReference type="SUPFAM" id="SSF57630">
    <property type="entry name" value="GLA-domain"/>
    <property type="match status" value="1"/>
</dbReference>
<dbReference type="PROSITE" id="PS01187">
    <property type="entry name" value="EGF_CA"/>
    <property type="match status" value="1"/>
</dbReference>
<evidence type="ECO:0000256" key="21">
    <source>
        <dbReference type="ARBA" id="ARBA00023180"/>
    </source>
</evidence>
<feature type="region of interest" description="Disordered" evidence="25">
    <location>
        <begin position="318"/>
        <end position="363"/>
    </location>
</feature>
<evidence type="ECO:0000256" key="23">
    <source>
        <dbReference type="PROSITE-ProRule" id="PRU00076"/>
    </source>
</evidence>
<dbReference type="CDD" id="cd00190">
    <property type="entry name" value="Tryp_SPc"/>
    <property type="match status" value="1"/>
</dbReference>
<dbReference type="PRINTS" id="PR00010">
    <property type="entry name" value="EGFBLOOD"/>
</dbReference>
<dbReference type="GO" id="GO:0007596">
    <property type="term" value="P:blood coagulation"/>
    <property type="evidence" value="ECO:0007669"/>
    <property type="project" value="UniProtKB-KW"/>
</dbReference>
<keyword evidence="16" id="KW-0106">Calcium</keyword>
<evidence type="ECO:0000256" key="13">
    <source>
        <dbReference type="ARBA" id="ARBA00022729"/>
    </source>
</evidence>
<dbReference type="Gene3D" id="2.40.10.10">
    <property type="entry name" value="Trypsin-like serine proteases"/>
    <property type="match status" value="2"/>
</dbReference>
<dbReference type="Pfam" id="PF00008">
    <property type="entry name" value="EGF"/>
    <property type="match status" value="1"/>
</dbReference>
<sequence>MAPWEPRWRTMSRLSHQRRWTCGTWRPSGGKRQRARGSPVGKSMAEISVVFGGERRGAGTEAGFRSGSPKWSPEELDIRPLTSGWTNVNKLWGHPAGLLLELYGLAAEVREQHPGTVFVSQQTADAVLRRLRRYNSKVFEELQPGNLERECIEEACTMEEAREVFEDDDKTTAFWARYKDGDQCQPPPCQNGGECEDGINTYTCYCNPNFNGKNCEIELKKQCSLNNGGCSHFCLMSADVPVCRCAAGYTLGLDKRSCEPSEQFSCGRVDITSLAPRSSRNITEHSSEGKHNSSYNLEDDYDIMQFYDDYSIHANDSGPSNVSAASAAKTRSVRSDRSSSVSPDEAVMSSGEARSATEVEKKQPPSWAFFPTLPTITAQDNTDQRIVGGNDAIPGEIPWQVALMSRSDTLQREGVFCGGSLISELWVITAAHCLVPTNPNLEDFFVRVGEHDVSQAEGSEQDHEVAEKHMHHLYDTAKSAYDNDIALLKLAKPVVLSNRRRPICLGLKDFTENLSRESSTSLVSGWGNLRTTGSQPNKLQKLEVPYVDRTVCKQSSEKPITSGMFCAGFENEVKDSCKGDSGGPHATNYKGTWFLTGIVSWGEECAKAGKYGVYTRVARFIAWIRRTTGLRIIN</sequence>
<keyword evidence="7" id="KW-0964">Secreted</keyword>
<reference evidence="29 30" key="1">
    <citation type="journal article" date="2021" name="G3 (Bethesda)">
        <title>Improved contiguity of the threespine stickleback genome using long-read sequencing.</title>
        <authorList>
            <person name="Nath S."/>
            <person name="Shaw D.E."/>
            <person name="White M.A."/>
        </authorList>
    </citation>
    <scope>NUCLEOTIDE SEQUENCE [LARGE SCALE GENOMIC DNA]</scope>
    <source>
        <strain evidence="29 30">Lake Benthic</strain>
    </source>
</reference>
<evidence type="ECO:0000256" key="19">
    <source>
        <dbReference type="ARBA" id="ARBA00023145"/>
    </source>
</evidence>
<evidence type="ECO:0000256" key="5">
    <source>
        <dbReference type="ARBA" id="ARBA00019454"/>
    </source>
</evidence>
<dbReference type="GO" id="GO:0005509">
    <property type="term" value="F:calcium ion binding"/>
    <property type="evidence" value="ECO:0007669"/>
    <property type="project" value="InterPro"/>
</dbReference>
<keyword evidence="8 23" id="KW-0245">EGF-like domain</keyword>
<reference evidence="29" key="3">
    <citation type="submission" date="2025-09" db="UniProtKB">
        <authorList>
            <consortium name="Ensembl"/>
        </authorList>
    </citation>
    <scope>IDENTIFICATION</scope>
</reference>
<dbReference type="InterPro" id="IPR035972">
    <property type="entry name" value="GLA-like_dom_SF"/>
</dbReference>
<dbReference type="CDD" id="cd00054">
    <property type="entry name" value="EGF_CA"/>
    <property type="match status" value="1"/>
</dbReference>
<keyword evidence="10 24" id="KW-0645">Protease</keyword>
<keyword evidence="19" id="KW-0865">Zymogen</keyword>
<evidence type="ECO:0000313" key="29">
    <source>
        <dbReference type="Ensembl" id="ENSGACP00000036369.1"/>
    </source>
</evidence>
<dbReference type="GO" id="GO:0006508">
    <property type="term" value="P:proteolysis"/>
    <property type="evidence" value="ECO:0007669"/>
    <property type="project" value="UniProtKB-KW"/>
</dbReference>
<dbReference type="InterPro" id="IPR050442">
    <property type="entry name" value="Peptidase_S1_coag_factors"/>
</dbReference>
<dbReference type="SUPFAM" id="SSF50494">
    <property type="entry name" value="Trypsin-like serine proteases"/>
    <property type="match status" value="1"/>
</dbReference>
<protein>
    <recommendedName>
        <fullName evidence="5">Coagulation factor IX</fullName>
        <ecNumber evidence="4">3.4.21.22</ecNumber>
    </recommendedName>
    <alternativeName>
        <fullName evidence="22">Christmas factor</fullName>
    </alternativeName>
</protein>
<dbReference type="Pfam" id="PF00089">
    <property type="entry name" value="Trypsin"/>
    <property type="match status" value="1"/>
</dbReference>
<evidence type="ECO:0000256" key="1">
    <source>
        <dbReference type="ARBA" id="ARBA00001368"/>
    </source>
</evidence>
<comment type="catalytic activity">
    <reaction evidence="1">
        <text>Selective cleavage of Arg-|-Ile bond in factor X to form factor Xa.</text>
        <dbReference type="EC" id="3.4.21.22"/>
    </reaction>
</comment>
<dbReference type="PROSITE" id="PS00135">
    <property type="entry name" value="TRYPSIN_SER"/>
    <property type="match status" value="1"/>
</dbReference>
<dbReference type="GeneID" id="120821765"/>
<feature type="domain" description="Peptidase S1" evidence="27">
    <location>
        <begin position="386"/>
        <end position="629"/>
    </location>
</feature>
<dbReference type="RefSeq" id="XP_040036680.1">
    <property type="nucleotide sequence ID" value="XM_040180746.1"/>
</dbReference>
<comment type="caution">
    <text evidence="23">Lacks conserved residue(s) required for the propagation of feature annotation.</text>
</comment>
<dbReference type="InterPro" id="IPR001254">
    <property type="entry name" value="Trypsin_dom"/>
</dbReference>
<reference evidence="29" key="2">
    <citation type="submission" date="2025-08" db="UniProtKB">
        <authorList>
            <consortium name="Ensembl"/>
        </authorList>
    </citation>
    <scope>IDENTIFICATION</scope>
</reference>
<feature type="domain" description="EGF-like" evidence="26">
    <location>
        <begin position="180"/>
        <end position="216"/>
    </location>
</feature>
<comment type="function">
    <text evidence="2">Factor IX is a vitamin K-dependent plasma protein that participates in the intrinsic pathway of blood coagulation by converting factor X to its active form in the presence of Ca(2+) ions, phospholipids, and factor VIIIa.</text>
</comment>
<evidence type="ECO:0000259" key="27">
    <source>
        <dbReference type="PROSITE" id="PS50240"/>
    </source>
</evidence>
<evidence type="ECO:0000256" key="6">
    <source>
        <dbReference type="ARBA" id="ARBA00022479"/>
    </source>
</evidence>
<dbReference type="FunFam" id="4.10.740.10:FF:000001">
    <property type="entry name" value="vitamin K-dependent protein S"/>
    <property type="match status" value="1"/>
</dbReference>
<evidence type="ECO:0000256" key="14">
    <source>
        <dbReference type="ARBA" id="ARBA00022801"/>
    </source>
</evidence>
<evidence type="ECO:0000256" key="20">
    <source>
        <dbReference type="ARBA" id="ARBA00023157"/>
    </source>
</evidence>
<keyword evidence="6" id="KW-0301">Gamma-carboxyglutamic acid</keyword>
<evidence type="ECO:0000256" key="9">
    <source>
        <dbReference type="ARBA" id="ARBA00022553"/>
    </source>
</evidence>
<dbReference type="InterPro" id="IPR018097">
    <property type="entry name" value="EGF_Ca-bd_CS"/>
</dbReference>
<dbReference type="InterPro" id="IPR009003">
    <property type="entry name" value="Peptidase_S1_PA"/>
</dbReference>
<dbReference type="PROSITE" id="PS00010">
    <property type="entry name" value="ASX_HYDROXYL"/>
    <property type="match status" value="1"/>
</dbReference>
<dbReference type="PROSITE" id="PS50998">
    <property type="entry name" value="GLA_2"/>
    <property type="match status" value="1"/>
</dbReference>
<keyword evidence="13" id="KW-0732">Signal</keyword>
<dbReference type="Pfam" id="PF00594">
    <property type="entry name" value="Gla"/>
    <property type="match status" value="1"/>
</dbReference>
<dbReference type="InterPro" id="IPR000152">
    <property type="entry name" value="EGF-type_Asp/Asn_hydroxyl_site"/>
</dbReference>
<keyword evidence="30" id="KW-1185">Reference proteome</keyword>
<keyword evidence="18" id="KW-0094">Blood coagulation</keyword>
<dbReference type="AlphaFoldDB" id="A0AAQ4PBS2"/>
<dbReference type="PANTHER" id="PTHR24278">
    <property type="entry name" value="COAGULATION FACTOR"/>
    <property type="match status" value="1"/>
</dbReference>
<dbReference type="InterPro" id="IPR018114">
    <property type="entry name" value="TRYPSIN_HIS"/>
</dbReference>
<evidence type="ECO:0000256" key="15">
    <source>
        <dbReference type="ARBA" id="ARBA00022825"/>
    </source>
</evidence>
<dbReference type="InterPro" id="IPR001881">
    <property type="entry name" value="EGF-like_Ca-bd_dom"/>
</dbReference>
<dbReference type="PRINTS" id="PR00001">
    <property type="entry name" value="GLABLOOD"/>
</dbReference>
<dbReference type="PRINTS" id="PR00722">
    <property type="entry name" value="CHYMOTRYPSIN"/>
</dbReference>
<dbReference type="Pfam" id="PF14670">
    <property type="entry name" value="FXa_inhibition"/>
    <property type="match status" value="1"/>
</dbReference>
<dbReference type="FunFam" id="2.10.25.10:FF:000162">
    <property type="entry name" value="Coagulation factor X (Predicted)"/>
    <property type="match status" value="1"/>
</dbReference>
<dbReference type="GO" id="GO:0004252">
    <property type="term" value="F:serine-type endopeptidase activity"/>
    <property type="evidence" value="ECO:0007669"/>
    <property type="project" value="UniProtKB-EC"/>
</dbReference>
<dbReference type="KEGG" id="gat:120821765"/>
<proteinExistence type="predicted"/>
<comment type="subcellular location">
    <subcellularLocation>
        <location evidence="3">Secreted</location>
    </subcellularLocation>
</comment>
<dbReference type="PROSITE" id="PS00022">
    <property type="entry name" value="EGF_1"/>
    <property type="match status" value="1"/>
</dbReference>
<keyword evidence="9" id="KW-0597">Phosphoprotein</keyword>
<name>A0AAQ4PBS2_GASAC</name>
<evidence type="ECO:0000256" key="7">
    <source>
        <dbReference type="ARBA" id="ARBA00022525"/>
    </source>
</evidence>
<dbReference type="PROSITE" id="PS00011">
    <property type="entry name" value="GLA_1"/>
    <property type="match status" value="1"/>
</dbReference>
<dbReference type="InterPro" id="IPR001314">
    <property type="entry name" value="Peptidase_S1A"/>
</dbReference>
<keyword evidence="17" id="KW-0460">Magnesium</keyword>
<evidence type="ECO:0000256" key="3">
    <source>
        <dbReference type="ARBA" id="ARBA00004613"/>
    </source>
</evidence>
<evidence type="ECO:0000256" key="22">
    <source>
        <dbReference type="ARBA" id="ARBA00031357"/>
    </source>
</evidence>
<dbReference type="Ensembl" id="ENSGACT00000077338.1">
    <property type="protein sequence ID" value="ENSGACP00000036369.1"/>
    <property type="gene ID" value="ENSGACG00000020449.2"/>
</dbReference>
<evidence type="ECO:0000256" key="17">
    <source>
        <dbReference type="ARBA" id="ARBA00022842"/>
    </source>
</evidence>
<keyword evidence="12" id="KW-0479">Metal-binding</keyword>
<keyword evidence="20 23" id="KW-1015">Disulfide bond</keyword>
<evidence type="ECO:0000256" key="11">
    <source>
        <dbReference type="ARBA" id="ARBA00022696"/>
    </source>
</evidence>
<dbReference type="PROSITE" id="PS50026">
    <property type="entry name" value="EGF_3"/>
    <property type="match status" value="1"/>
</dbReference>
<dbReference type="FunFam" id="2.40.10.10:FF:000120">
    <property type="entry name" value="Putative serine protease"/>
    <property type="match status" value="1"/>
</dbReference>
<evidence type="ECO:0000256" key="4">
    <source>
        <dbReference type="ARBA" id="ARBA00012066"/>
    </source>
</evidence>
<evidence type="ECO:0000256" key="24">
    <source>
        <dbReference type="RuleBase" id="RU363034"/>
    </source>
</evidence>
<dbReference type="Gene3D" id="2.10.25.10">
    <property type="entry name" value="Laminin"/>
    <property type="match status" value="2"/>
</dbReference>
<evidence type="ECO:0000259" key="28">
    <source>
        <dbReference type="PROSITE" id="PS50998"/>
    </source>
</evidence>
<evidence type="ECO:0000256" key="2">
    <source>
        <dbReference type="ARBA" id="ARBA00002741"/>
    </source>
</evidence>
<dbReference type="InterPro" id="IPR017857">
    <property type="entry name" value="Coagulation_fac-like_Gla_dom"/>
</dbReference>
<keyword evidence="21" id="KW-0325">Glycoprotein</keyword>
<evidence type="ECO:0000256" key="16">
    <source>
        <dbReference type="ARBA" id="ARBA00022837"/>
    </source>
</evidence>
<accession>A0AAQ4PBS2</accession>
<dbReference type="SMART" id="SM00020">
    <property type="entry name" value="Tryp_SPc"/>
    <property type="match status" value="1"/>
</dbReference>
<dbReference type="Proteomes" id="UP000007635">
    <property type="component" value="Chromosome VII"/>
</dbReference>
<feature type="disulfide bond" evidence="23">
    <location>
        <begin position="206"/>
        <end position="215"/>
    </location>
</feature>
<evidence type="ECO:0000259" key="26">
    <source>
        <dbReference type="PROSITE" id="PS50026"/>
    </source>
</evidence>
<dbReference type="PROSITE" id="PS50240">
    <property type="entry name" value="TRYPSIN_DOM"/>
    <property type="match status" value="1"/>
</dbReference>
<dbReference type="InterPro" id="IPR000294">
    <property type="entry name" value="GLA_domain"/>
</dbReference>
<evidence type="ECO:0000313" key="30">
    <source>
        <dbReference type="Proteomes" id="UP000007635"/>
    </source>
</evidence>
<evidence type="ECO:0000256" key="18">
    <source>
        <dbReference type="ARBA" id="ARBA00023084"/>
    </source>
</evidence>
<dbReference type="GeneTree" id="ENSGT00940000159516"/>
<dbReference type="SMART" id="SM00179">
    <property type="entry name" value="EGF_CA"/>
    <property type="match status" value="1"/>
</dbReference>
<organism evidence="29 30">
    <name type="scientific">Gasterosteus aculeatus aculeatus</name>
    <name type="common">three-spined stickleback</name>
    <dbReference type="NCBI Taxonomy" id="481459"/>
    <lineage>
        <taxon>Eukaryota</taxon>
        <taxon>Metazoa</taxon>
        <taxon>Chordata</taxon>
        <taxon>Craniata</taxon>
        <taxon>Vertebrata</taxon>
        <taxon>Euteleostomi</taxon>
        <taxon>Actinopterygii</taxon>
        <taxon>Neopterygii</taxon>
        <taxon>Teleostei</taxon>
        <taxon>Neoteleostei</taxon>
        <taxon>Acanthomorphata</taxon>
        <taxon>Eupercaria</taxon>
        <taxon>Perciformes</taxon>
        <taxon>Cottioidei</taxon>
        <taxon>Gasterosteales</taxon>
        <taxon>Gasterosteidae</taxon>
        <taxon>Gasterosteus</taxon>
    </lineage>
</organism>
<keyword evidence="15 24" id="KW-0720">Serine protease</keyword>
<keyword evidence="11" id="KW-0356">Hemostasis</keyword>
<dbReference type="Gene3D" id="4.10.740.10">
    <property type="entry name" value="Coagulation Factor IX"/>
    <property type="match status" value="1"/>
</dbReference>
<evidence type="ECO:0000256" key="25">
    <source>
        <dbReference type="SAM" id="MobiDB-lite"/>
    </source>
</evidence>
<evidence type="ECO:0000256" key="8">
    <source>
        <dbReference type="ARBA" id="ARBA00022536"/>
    </source>
</evidence>
<dbReference type="InterPro" id="IPR033116">
    <property type="entry name" value="TRYPSIN_SER"/>
</dbReference>
<dbReference type="PANTHER" id="PTHR24278:SF31">
    <property type="entry name" value="COAGULATION FACTOR IX"/>
    <property type="match status" value="1"/>
</dbReference>
<evidence type="ECO:0000256" key="12">
    <source>
        <dbReference type="ARBA" id="ARBA00022723"/>
    </source>
</evidence>
<dbReference type="SMART" id="SM00069">
    <property type="entry name" value="GLA"/>
    <property type="match status" value="1"/>
</dbReference>
<dbReference type="SMART" id="SM00181">
    <property type="entry name" value="EGF"/>
    <property type="match status" value="2"/>
</dbReference>
<dbReference type="CTD" id="678552"/>
<dbReference type="GO" id="GO:0005615">
    <property type="term" value="C:extracellular space"/>
    <property type="evidence" value="ECO:0007669"/>
    <property type="project" value="TreeGrafter"/>
</dbReference>
<keyword evidence="14 24" id="KW-0378">Hydrolase</keyword>
<dbReference type="InterPro" id="IPR043504">
    <property type="entry name" value="Peptidase_S1_PA_chymotrypsin"/>
</dbReference>
<dbReference type="SUPFAM" id="SSF57196">
    <property type="entry name" value="EGF/Laminin"/>
    <property type="match status" value="1"/>
</dbReference>
<dbReference type="InterPro" id="IPR000742">
    <property type="entry name" value="EGF"/>
</dbReference>
<dbReference type="PROSITE" id="PS00134">
    <property type="entry name" value="TRYPSIN_HIS"/>
    <property type="match status" value="1"/>
</dbReference>
<dbReference type="EC" id="3.4.21.22" evidence="4"/>